<dbReference type="EMBL" id="FWPT01000011">
    <property type="protein sequence ID" value="SMA50234.1"/>
    <property type="molecule type" value="Genomic_DNA"/>
</dbReference>
<gene>
    <name evidence="2" type="ORF">EHSB41UT_04027</name>
</gene>
<evidence type="ECO:0000313" key="2">
    <source>
        <dbReference type="EMBL" id="SMA50234.1"/>
    </source>
</evidence>
<feature type="coiled-coil region" evidence="1">
    <location>
        <begin position="261"/>
        <end position="349"/>
    </location>
</feature>
<organism evidence="2 3">
    <name type="scientific">Parendozoicomonas haliclonae</name>
    <dbReference type="NCBI Taxonomy" id="1960125"/>
    <lineage>
        <taxon>Bacteria</taxon>
        <taxon>Pseudomonadati</taxon>
        <taxon>Pseudomonadota</taxon>
        <taxon>Gammaproteobacteria</taxon>
        <taxon>Oceanospirillales</taxon>
        <taxon>Endozoicomonadaceae</taxon>
        <taxon>Parendozoicomonas</taxon>
    </lineage>
</organism>
<sequence>MNTLINATAQRFPALASTAAKAIQPVSGALANRIVAAVPASTSTALQVAGSTSRFSALFAQCMAKIGQGCELAVRNVTLAQNFVGTKLLQNFSNPYCTAIGEYLTSVGSTSTALMVRPEGALLTAVEALKIASTALGVSLPIITPAISTLWNYLSYRRGVSSEAAANELAKRAINETAADDVDSRVQMMNDRIEELQGKKAQYKKLSERSLFSLSGTVKFLVCNISPMMLLPQIGVPAAAVVILGSAVAHLISHHAEAHMNRKAAEKMDDLIDDMKQALARDEMYQKQLAEAEDNVRAQLEITQREAQETIDDLKDNNELQRQAYAEMLDSYEESVKEKNENISELEQQRGYLMADMDNLFTENTRLSNDKNHLITHSEELEARNKAQADEIIRLTSALNEARMHIEKPVIAPAPTFARSSSIPAGFKPAAVLPLQTESLQTETLPPELQLDDDEDEEQDDLASLPTLEPSLQQAQTASDWCWYKPWTWGGSSTPSPIITV</sequence>
<reference evidence="2 3" key="1">
    <citation type="submission" date="2017-03" db="EMBL/GenBank/DDBJ databases">
        <authorList>
            <person name="Afonso C.L."/>
            <person name="Miller P.J."/>
            <person name="Scott M.A."/>
            <person name="Spackman E."/>
            <person name="Goraichik I."/>
            <person name="Dimitrov K.M."/>
            <person name="Suarez D.L."/>
            <person name="Swayne D.E."/>
        </authorList>
    </citation>
    <scope>NUCLEOTIDE SEQUENCE [LARGE SCALE GENOMIC DNA]</scope>
    <source>
        <strain evidence="2">SB41UT1</strain>
    </source>
</reference>
<protein>
    <submittedName>
        <fullName evidence="2">Uncharacterized protein</fullName>
    </submittedName>
</protein>
<feature type="coiled-coil region" evidence="1">
    <location>
        <begin position="179"/>
        <end position="206"/>
    </location>
</feature>
<evidence type="ECO:0000256" key="1">
    <source>
        <dbReference type="SAM" id="Coils"/>
    </source>
</evidence>
<accession>A0A1X7APJ3</accession>
<keyword evidence="3" id="KW-1185">Reference proteome</keyword>
<keyword evidence="1" id="KW-0175">Coiled coil</keyword>
<dbReference type="RefSeq" id="WP_133060594.1">
    <property type="nucleotide sequence ID" value="NZ_CBCSCN010000013.1"/>
</dbReference>
<name>A0A1X7APJ3_9GAMM</name>
<evidence type="ECO:0000313" key="3">
    <source>
        <dbReference type="Proteomes" id="UP000196573"/>
    </source>
</evidence>
<proteinExistence type="predicted"/>
<dbReference type="Proteomes" id="UP000196573">
    <property type="component" value="Unassembled WGS sequence"/>
</dbReference>
<dbReference type="AlphaFoldDB" id="A0A1X7APJ3"/>